<proteinExistence type="predicted"/>
<name>A0A2G8TK64_9BURK</name>
<keyword evidence="3" id="KW-1185">Reference proteome</keyword>
<dbReference type="RefSeq" id="WP_099787329.1">
    <property type="nucleotide sequence ID" value="NZ_JBHLYV010000001.1"/>
</dbReference>
<evidence type="ECO:0000313" key="2">
    <source>
        <dbReference type="EMBL" id="PIL46440.1"/>
    </source>
</evidence>
<dbReference type="PROSITE" id="PS51257">
    <property type="entry name" value="PROKAR_LIPOPROTEIN"/>
    <property type="match status" value="1"/>
</dbReference>
<keyword evidence="1" id="KW-0732">Signal</keyword>
<protein>
    <recommendedName>
        <fullName evidence="4">Lipoprotein</fullName>
    </recommendedName>
</protein>
<evidence type="ECO:0000313" key="3">
    <source>
        <dbReference type="Proteomes" id="UP000230390"/>
    </source>
</evidence>
<comment type="caution">
    <text evidence="2">The sequence shown here is derived from an EMBL/GenBank/DDBJ whole genome shotgun (WGS) entry which is preliminary data.</text>
</comment>
<dbReference type="EMBL" id="PDOC01000002">
    <property type="protein sequence ID" value="PIL46440.1"/>
    <property type="molecule type" value="Genomic_DNA"/>
</dbReference>
<dbReference type="AlphaFoldDB" id="A0A2G8TK64"/>
<feature type="signal peptide" evidence="1">
    <location>
        <begin position="1"/>
        <end position="22"/>
    </location>
</feature>
<evidence type="ECO:0008006" key="4">
    <source>
        <dbReference type="Google" id="ProtNLM"/>
    </source>
</evidence>
<organism evidence="2 3">
    <name type="scientific">Massilia eurypsychrophila</name>
    <dbReference type="NCBI Taxonomy" id="1485217"/>
    <lineage>
        <taxon>Bacteria</taxon>
        <taxon>Pseudomonadati</taxon>
        <taxon>Pseudomonadota</taxon>
        <taxon>Betaproteobacteria</taxon>
        <taxon>Burkholderiales</taxon>
        <taxon>Oxalobacteraceae</taxon>
        <taxon>Telluria group</taxon>
        <taxon>Massilia</taxon>
    </lineage>
</organism>
<reference evidence="2 3" key="1">
    <citation type="submission" date="2017-10" db="EMBL/GenBank/DDBJ databases">
        <title>Massilia psychrophilum sp. nov., a novel purple-pigmented bacterium isolated from Tianshan glacier, Xinjiang Municipality, China.</title>
        <authorList>
            <person name="Wang H."/>
        </authorList>
    </citation>
    <scope>NUCLEOTIDE SEQUENCE [LARGE SCALE GENOMIC DNA]</scope>
    <source>
        <strain evidence="2 3">JCM 30074</strain>
    </source>
</reference>
<evidence type="ECO:0000256" key="1">
    <source>
        <dbReference type="SAM" id="SignalP"/>
    </source>
</evidence>
<feature type="chain" id="PRO_5013863168" description="Lipoprotein" evidence="1">
    <location>
        <begin position="23"/>
        <end position="194"/>
    </location>
</feature>
<gene>
    <name evidence="2" type="ORF">CR105_05070</name>
</gene>
<dbReference type="OrthoDB" id="8702084at2"/>
<accession>A0A2G8TK64</accession>
<dbReference type="Proteomes" id="UP000230390">
    <property type="component" value="Unassembled WGS sequence"/>
</dbReference>
<sequence>MTKSFLRPAIALALALSLAACGGGKATFPITGTISGLVYDDLVLSTNGMDLKVPAKATTFTFPNTLDYGEVYAVVQTKPPAHQNCEVVRGTETAGRLATISIEVYCTINTAIVGGTITGLKSAGLQLTNGSDPAVLTALAADTAFLMPNKVPYGSTYGITVLTQPATETCSVANGTGVTGDVAVTNIVVTCVPK</sequence>